<dbReference type="AlphaFoldDB" id="A0A4R3JJ30"/>
<evidence type="ECO:0000256" key="6">
    <source>
        <dbReference type="ARBA" id="ARBA00034754"/>
    </source>
</evidence>
<accession>A0A4R3JJ30</accession>
<dbReference type="InterPro" id="IPR008921">
    <property type="entry name" value="DNA_pol3_clamp-load_cplx_C"/>
</dbReference>
<dbReference type="SUPFAM" id="SSF52540">
    <property type="entry name" value="P-loop containing nucleoside triphosphate hydrolases"/>
    <property type="match status" value="1"/>
</dbReference>
<dbReference type="PANTHER" id="PTHR34388:SF1">
    <property type="entry name" value="DNA POLYMERASE III SUBUNIT DELTA"/>
    <property type="match status" value="1"/>
</dbReference>
<keyword evidence="9" id="KW-1185">Reference proteome</keyword>
<proteinExistence type="inferred from homology"/>
<evidence type="ECO:0000256" key="7">
    <source>
        <dbReference type="ARBA" id="ARBA00049244"/>
    </source>
</evidence>
<evidence type="ECO:0000256" key="5">
    <source>
        <dbReference type="ARBA" id="ARBA00022932"/>
    </source>
</evidence>
<dbReference type="SUPFAM" id="SSF48019">
    <property type="entry name" value="post-AAA+ oligomerization domain-like"/>
    <property type="match status" value="1"/>
</dbReference>
<keyword evidence="2" id="KW-0808">Transferase</keyword>
<dbReference type="GO" id="GO:0009360">
    <property type="term" value="C:DNA polymerase III complex"/>
    <property type="evidence" value="ECO:0007669"/>
    <property type="project" value="TreeGrafter"/>
</dbReference>
<dbReference type="Gene3D" id="1.10.8.60">
    <property type="match status" value="1"/>
</dbReference>
<dbReference type="RefSeq" id="WP_132937595.1">
    <property type="nucleotide sequence ID" value="NZ_CP119676.1"/>
</dbReference>
<keyword evidence="3" id="KW-0548">Nucleotidyltransferase</keyword>
<comment type="caution">
    <text evidence="8">The sequence shown here is derived from an EMBL/GenBank/DDBJ whole genome shotgun (WGS) entry which is preliminary data.</text>
</comment>
<dbReference type="GO" id="GO:0003887">
    <property type="term" value="F:DNA-directed DNA polymerase activity"/>
    <property type="evidence" value="ECO:0007669"/>
    <property type="project" value="UniProtKB-KW"/>
</dbReference>
<evidence type="ECO:0000256" key="2">
    <source>
        <dbReference type="ARBA" id="ARBA00022679"/>
    </source>
</evidence>
<dbReference type="EC" id="2.7.7.7" evidence="1"/>
<evidence type="ECO:0000313" key="9">
    <source>
        <dbReference type="Proteomes" id="UP000295304"/>
    </source>
</evidence>
<keyword evidence="5" id="KW-0239">DNA-directed DNA polymerase</keyword>
<dbReference type="NCBIfam" id="TIGR01128">
    <property type="entry name" value="holA"/>
    <property type="match status" value="1"/>
</dbReference>
<gene>
    <name evidence="8" type="ORF">EDD55_101181</name>
</gene>
<dbReference type="EMBL" id="SLZW01000001">
    <property type="protein sequence ID" value="TCS64850.1"/>
    <property type="molecule type" value="Genomic_DNA"/>
</dbReference>
<keyword evidence="4" id="KW-0235">DNA replication</keyword>
<name>A0A4R3JJ30_9PROT</name>
<dbReference type="Proteomes" id="UP000295304">
    <property type="component" value="Unassembled WGS sequence"/>
</dbReference>
<dbReference type="OrthoDB" id="9804983at2"/>
<dbReference type="GO" id="GO:0003677">
    <property type="term" value="F:DNA binding"/>
    <property type="evidence" value="ECO:0007669"/>
    <property type="project" value="InterPro"/>
</dbReference>
<evidence type="ECO:0000256" key="3">
    <source>
        <dbReference type="ARBA" id="ARBA00022695"/>
    </source>
</evidence>
<dbReference type="PANTHER" id="PTHR34388">
    <property type="entry name" value="DNA POLYMERASE III SUBUNIT DELTA"/>
    <property type="match status" value="1"/>
</dbReference>
<dbReference type="GO" id="GO:0006261">
    <property type="term" value="P:DNA-templated DNA replication"/>
    <property type="evidence" value="ECO:0007669"/>
    <property type="project" value="TreeGrafter"/>
</dbReference>
<dbReference type="Gene3D" id="1.20.272.10">
    <property type="match status" value="1"/>
</dbReference>
<evidence type="ECO:0000256" key="1">
    <source>
        <dbReference type="ARBA" id="ARBA00012417"/>
    </source>
</evidence>
<dbReference type="Gene3D" id="3.40.50.300">
    <property type="entry name" value="P-loop containing nucleotide triphosphate hydrolases"/>
    <property type="match status" value="1"/>
</dbReference>
<dbReference type="InterPro" id="IPR005790">
    <property type="entry name" value="DNA_polIII_delta"/>
</dbReference>
<evidence type="ECO:0000256" key="4">
    <source>
        <dbReference type="ARBA" id="ARBA00022705"/>
    </source>
</evidence>
<comment type="catalytic activity">
    <reaction evidence="7">
        <text>DNA(n) + a 2'-deoxyribonucleoside 5'-triphosphate = DNA(n+1) + diphosphate</text>
        <dbReference type="Rhea" id="RHEA:22508"/>
        <dbReference type="Rhea" id="RHEA-COMP:17339"/>
        <dbReference type="Rhea" id="RHEA-COMP:17340"/>
        <dbReference type="ChEBI" id="CHEBI:33019"/>
        <dbReference type="ChEBI" id="CHEBI:61560"/>
        <dbReference type="ChEBI" id="CHEBI:173112"/>
        <dbReference type="EC" id="2.7.7.7"/>
    </reaction>
</comment>
<protein>
    <recommendedName>
        <fullName evidence="1">DNA-directed DNA polymerase</fullName>
        <ecNumber evidence="1">2.7.7.7</ecNumber>
    </recommendedName>
</protein>
<evidence type="ECO:0000313" key="8">
    <source>
        <dbReference type="EMBL" id="TCS64850.1"/>
    </source>
</evidence>
<dbReference type="InterPro" id="IPR027417">
    <property type="entry name" value="P-loop_NTPase"/>
</dbReference>
<reference evidence="8 9" key="1">
    <citation type="submission" date="2019-03" db="EMBL/GenBank/DDBJ databases">
        <title>Genomic Encyclopedia of Type Strains, Phase IV (KMG-IV): sequencing the most valuable type-strain genomes for metagenomic binning, comparative biology and taxonomic classification.</title>
        <authorList>
            <person name="Goeker M."/>
        </authorList>
    </citation>
    <scope>NUCLEOTIDE SEQUENCE [LARGE SCALE GENOMIC DNA]</scope>
    <source>
        <strain evidence="8 9">DSM 101688</strain>
    </source>
</reference>
<organism evidence="8 9">
    <name type="scientific">Varunaivibrio sulfuroxidans</name>
    <dbReference type="NCBI Taxonomy" id="1773489"/>
    <lineage>
        <taxon>Bacteria</taxon>
        <taxon>Pseudomonadati</taxon>
        <taxon>Pseudomonadota</taxon>
        <taxon>Alphaproteobacteria</taxon>
        <taxon>Rhodospirillales</taxon>
        <taxon>Magnetovibrionaceae</taxon>
        <taxon>Varunaivibrio</taxon>
    </lineage>
</organism>
<sequence>MKIAPRAIDAFVQAPPANVRAVLIYGQDDGLVRERSDMLVKTQVADPGDPFCTVNLKASSLKTDPARLGDEANALSFGGGGRVVTVDEGADSLAPIFADFLKRATPQSALVIITAPALPARSKLRTLFEKTPNAAALACYADDSRTLGDLIRKTLAPLNMKPSADAMAFLLHNLGSDRALTRNELEKLVLYKGGPGTISLEDVRAAIGDSAASSLDDVVYACAGGNLQALDGAIARAFEDGNPPVKILRAQSYHFMRIHQAVSDVQSGQSPAMAVKALRPPVFYKFVDPFTEHVRLWAGKKRLSRALDRLLEAEMDCKTTGIPDQAVCARALMAIAQIARR</sequence>
<comment type="similarity">
    <text evidence="6">Belongs to the DNA polymerase HolA subunit family.</text>
</comment>